<feature type="domain" description="Chitin-binding type-1" evidence="5">
    <location>
        <begin position="140"/>
        <end position="187"/>
    </location>
</feature>
<evidence type="ECO:0000313" key="6">
    <source>
        <dbReference type="EMBL" id="KAG9247386.1"/>
    </source>
</evidence>
<reference evidence="6" key="1">
    <citation type="journal article" date="2021" name="IMA Fungus">
        <title>Genomic characterization of three marine fungi, including Emericellopsis atlantica sp. nov. with signatures of a generalist lifestyle and marine biomass degradation.</title>
        <authorList>
            <person name="Hagestad O.C."/>
            <person name="Hou L."/>
            <person name="Andersen J.H."/>
            <person name="Hansen E.H."/>
            <person name="Altermark B."/>
            <person name="Li C."/>
            <person name="Kuhnert E."/>
            <person name="Cox R.J."/>
            <person name="Crous P.W."/>
            <person name="Spatafora J.W."/>
            <person name="Lail K."/>
            <person name="Amirebrahimi M."/>
            <person name="Lipzen A."/>
            <person name="Pangilinan J."/>
            <person name="Andreopoulos W."/>
            <person name="Hayes R.D."/>
            <person name="Ng V."/>
            <person name="Grigoriev I.V."/>
            <person name="Jackson S.A."/>
            <person name="Sutton T.D.S."/>
            <person name="Dobson A.D.W."/>
            <person name="Rama T."/>
        </authorList>
    </citation>
    <scope>NUCLEOTIDE SEQUENCE</scope>
    <source>
        <strain evidence="6">TRa3180A</strain>
    </source>
</reference>
<dbReference type="CDD" id="cd11618">
    <property type="entry name" value="ChtBD1_1"/>
    <property type="match status" value="1"/>
</dbReference>
<dbReference type="Gene3D" id="2.130.10.80">
    <property type="entry name" value="Galactose oxidase/kelch, beta-propeller"/>
    <property type="match status" value="1"/>
</dbReference>
<dbReference type="InterPro" id="IPR037293">
    <property type="entry name" value="Gal_Oxidase_central_sf"/>
</dbReference>
<comment type="caution">
    <text evidence="3">Lacks conserved residue(s) required for the propagation of feature annotation.</text>
</comment>
<dbReference type="SUPFAM" id="SSF81296">
    <property type="entry name" value="E set domains"/>
    <property type="match status" value="1"/>
</dbReference>
<evidence type="ECO:0000256" key="4">
    <source>
        <dbReference type="SAM" id="SignalP"/>
    </source>
</evidence>
<dbReference type="InterPro" id="IPR014756">
    <property type="entry name" value="Ig_E-set"/>
</dbReference>
<feature type="signal peptide" evidence="4">
    <location>
        <begin position="1"/>
        <end position="15"/>
    </location>
</feature>
<sequence length="791" mass="84054">MRILVALILAATARANIKFEHTALKCHLDSSKIYLGCFRGQICDEGSCVPESILNKTTAPSQSSQYRGGFVEVVKGGFSLDGQCGPTHGNAICDPNSKVYIGVCCSQYGWCGNTPGHCGSGCVSGCPAVPAVNPLDPRSDGKCGRDFSGATCDSKGAFGGCCSSHGWCGTTANHCSRDLGCQNGCTISSEPTIGSGGGGSGVGGVTTEGTCGADNGNTICGNFIRGGCCSAYGFCGNDDEHCGAGCQSGPCQGPPAIPIPSPTPAPANGKQGYFVTVGQSGVPAMHAILMSNGRVVFLDKLENYSQLRLLNGRFAMSSEYDPKENKAFPLSYRTNAFCSGGAFLADGSVLSLGGNAPLLWLDDSIGDGFDAIRSLRRSATDSGLNGKGWVERDDVKLASKRWYATAQTMPDGTIFVASGSLNGLDPTVQSNNNPTYEILNRDGTSRRINYRMEILVRNQPYYMYPIVHLLKDGNLFVFVAKSCQLFNVPSNTVIRDLPGLPGDYRTYPNTGGNVLLPLTSRNGWEPEVLICGGGAYQDVTSPTDASCGRIAPIVPGSNWEMDAMPQGRGMIDGVLLADGTVLWINGGNQGSDGFRLMSKATRQALLYDPKKPKGQRWTTLATSLIPRVYHSSALLMPDGTVMIAGSSPIEMPKLQSDEEDQYVTEYRVETFVPPYLQGSQKYRANNVRISATTLKANGAHFHMTFHMPANHIGTLKIMLHHNGFVTHAVHMGQRIVELDIVGGFPQPPPTGGDITIEVAGPPSNYITPPGPYWIYVVADGMPAEAVHVLID</sequence>
<dbReference type="Gene3D" id="3.30.60.10">
    <property type="entry name" value="Endochitinase-like"/>
    <property type="match status" value="3"/>
</dbReference>
<dbReference type="CDD" id="cd00035">
    <property type="entry name" value="ChtBD1"/>
    <property type="match status" value="2"/>
</dbReference>
<dbReference type="OrthoDB" id="2019572at2759"/>
<dbReference type="InterPro" id="IPR013783">
    <property type="entry name" value="Ig-like_fold"/>
</dbReference>
<feature type="disulfide bond" evidence="3">
    <location>
        <begin position="228"/>
        <end position="242"/>
    </location>
</feature>
<dbReference type="InterPro" id="IPR001002">
    <property type="entry name" value="Chitin-bd_1"/>
</dbReference>
<dbReference type="InterPro" id="IPR036861">
    <property type="entry name" value="Endochitinase-like_sf"/>
</dbReference>
<dbReference type="Gene3D" id="2.60.40.10">
    <property type="entry name" value="Immunoglobulins"/>
    <property type="match status" value="1"/>
</dbReference>
<dbReference type="PANTHER" id="PTHR32208">
    <property type="entry name" value="SECRETED PROTEIN-RELATED"/>
    <property type="match status" value="1"/>
</dbReference>
<dbReference type="InterPro" id="IPR009880">
    <property type="entry name" value="Glyoxal_oxidase_N"/>
</dbReference>
<proteinExistence type="predicted"/>
<keyword evidence="7" id="KW-1185">Reference proteome</keyword>
<dbReference type="SMART" id="SM00270">
    <property type="entry name" value="ChtBD1"/>
    <property type="match status" value="3"/>
</dbReference>
<dbReference type="InterPro" id="IPR015202">
    <property type="entry name" value="GO-like_E_set"/>
</dbReference>
<dbReference type="InterPro" id="IPR011043">
    <property type="entry name" value="Gal_Oxase/kelch_b-propeller"/>
</dbReference>
<feature type="disulfide bond" evidence="3">
    <location>
        <begin position="104"/>
        <end position="118"/>
    </location>
</feature>
<organism evidence="6 7">
    <name type="scientific">Calycina marina</name>
    <dbReference type="NCBI Taxonomy" id="1763456"/>
    <lineage>
        <taxon>Eukaryota</taxon>
        <taxon>Fungi</taxon>
        <taxon>Dikarya</taxon>
        <taxon>Ascomycota</taxon>
        <taxon>Pezizomycotina</taxon>
        <taxon>Leotiomycetes</taxon>
        <taxon>Helotiales</taxon>
        <taxon>Pezizellaceae</taxon>
        <taxon>Calycina</taxon>
    </lineage>
</organism>
<keyword evidence="1 3" id="KW-0147">Chitin-binding</keyword>
<dbReference type="SUPFAM" id="SSF57016">
    <property type="entry name" value="Plant lectins/antimicrobial peptides"/>
    <property type="match status" value="3"/>
</dbReference>
<feature type="disulfide bond" evidence="3">
    <location>
        <begin position="122"/>
        <end position="126"/>
    </location>
</feature>
<evidence type="ECO:0000259" key="5">
    <source>
        <dbReference type="PROSITE" id="PS50941"/>
    </source>
</evidence>
<dbReference type="CDD" id="cd02851">
    <property type="entry name" value="E_set_GO_C"/>
    <property type="match status" value="1"/>
</dbReference>
<protein>
    <submittedName>
        <fullName evidence="6">Carbohydrate-binding module family 18 protein</fullName>
    </submittedName>
</protein>
<gene>
    <name evidence="6" type="ORF">BJ878DRAFT_185909</name>
</gene>
<dbReference type="Pfam" id="PF09118">
    <property type="entry name" value="GO-like_E_set"/>
    <property type="match status" value="1"/>
</dbReference>
<dbReference type="Pfam" id="PF00187">
    <property type="entry name" value="Chitin_bind_1"/>
    <property type="match status" value="3"/>
</dbReference>
<dbReference type="GO" id="GO:0008061">
    <property type="term" value="F:chitin binding"/>
    <property type="evidence" value="ECO:0007669"/>
    <property type="project" value="UniProtKB-UniRule"/>
</dbReference>
<dbReference type="PROSITE" id="PS50941">
    <property type="entry name" value="CHIT_BIND_I_2"/>
    <property type="match status" value="3"/>
</dbReference>
<feature type="disulfide bond" evidence="3">
    <location>
        <begin position="161"/>
        <end position="175"/>
    </location>
</feature>
<dbReference type="Pfam" id="PF07250">
    <property type="entry name" value="Glyoxal_oxid_N"/>
    <property type="match status" value="1"/>
</dbReference>
<feature type="domain" description="Chitin-binding type-1" evidence="5">
    <location>
        <begin position="208"/>
        <end position="253"/>
    </location>
</feature>
<evidence type="ECO:0000256" key="2">
    <source>
        <dbReference type="ARBA" id="ARBA00022729"/>
    </source>
</evidence>
<feature type="domain" description="Chitin-binding type-1" evidence="5">
    <location>
        <begin position="81"/>
        <end position="128"/>
    </location>
</feature>
<keyword evidence="2 4" id="KW-0732">Signal</keyword>
<dbReference type="AlphaFoldDB" id="A0A9P7Z8T6"/>
<feature type="chain" id="PRO_5040269202" evidence="4">
    <location>
        <begin position="16"/>
        <end position="791"/>
    </location>
</feature>
<feature type="disulfide bond" evidence="3">
    <location>
        <begin position="181"/>
        <end position="185"/>
    </location>
</feature>
<evidence type="ECO:0000256" key="3">
    <source>
        <dbReference type="PROSITE-ProRule" id="PRU00261"/>
    </source>
</evidence>
<dbReference type="Proteomes" id="UP000887226">
    <property type="component" value="Unassembled WGS sequence"/>
</dbReference>
<dbReference type="PANTHER" id="PTHR32208:SF21">
    <property type="entry name" value="LOW QUALITY PROTEIN: ALDEHYDE OXIDASE GLOX-LIKE"/>
    <property type="match status" value="1"/>
</dbReference>
<accession>A0A9P7Z8T6</accession>
<evidence type="ECO:0000256" key="1">
    <source>
        <dbReference type="ARBA" id="ARBA00022669"/>
    </source>
</evidence>
<evidence type="ECO:0000313" key="7">
    <source>
        <dbReference type="Proteomes" id="UP000887226"/>
    </source>
</evidence>
<keyword evidence="3" id="KW-1015">Disulfide bond</keyword>
<dbReference type="SUPFAM" id="SSF50965">
    <property type="entry name" value="Galactose oxidase, central domain"/>
    <property type="match status" value="1"/>
</dbReference>
<name>A0A9P7Z8T6_9HELO</name>
<dbReference type="EMBL" id="MU253773">
    <property type="protein sequence ID" value="KAG9247386.1"/>
    <property type="molecule type" value="Genomic_DNA"/>
</dbReference>
<comment type="caution">
    <text evidence="6">The sequence shown here is derived from an EMBL/GenBank/DDBJ whole genome shotgun (WGS) entry which is preliminary data.</text>
</comment>